<organism evidence="1 2">
    <name type="scientific">Mycena rosella</name>
    <name type="common">Pink bonnet</name>
    <name type="synonym">Agaricus rosellus</name>
    <dbReference type="NCBI Taxonomy" id="1033263"/>
    <lineage>
        <taxon>Eukaryota</taxon>
        <taxon>Fungi</taxon>
        <taxon>Dikarya</taxon>
        <taxon>Basidiomycota</taxon>
        <taxon>Agaricomycotina</taxon>
        <taxon>Agaricomycetes</taxon>
        <taxon>Agaricomycetidae</taxon>
        <taxon>Agaricales</taxon>
        <taxon>Marasmiineae</taxon>
        <taxon>Mycenaceae</taxon>
        <taxon>Mycena</taxon>
    </lineage>
</organism>
<proteinExistence type="predicted"/>
<gene>
    <name evidence="1" type="ORF">B0H17DRAFT_1128625</name>
</gene>
<keyword evidence="2" id="KW-1185">Reference proteome</keyword>
<sequence length="234" mass="25043">MDLDAPPPPPRALSARQERRLIAFLDDKFLELTRGYKMRSQPSKTPLSTLSAFLAAATPLLALILQIPPACTLRTSYLLRLTHDVLSSVPGYPAPADSGGMTELLDWLDDLDQGWVCVLCARAWDPMDGAADPGPGAETAAGTATKGATQTERTRLRGLLVSGAAALEEWLGGAPRQHPGVIIEEDEDENPEDEGEDVADVLARLGVQDGFDALFYRTLEELGELSGVGVLPPT</sequence>
<reference evidence="1" key="1">
    <citation type="submission" date="2023-03" db="EMBL/GenBank/DDBJ databases">
        <title>Massive genome expansion in bonnet fungi (Mycena s.s.) driven by repeated elements and novel gene families across ecological guilds.</title>
        <authorList>
            <consortium name="Lawrence Berkeley National Laboratory"/>
            <person name="Harder C.B."/>
            <person name="Miyauchi S."/>
            <person name="Viragh M."/>
            <person name="Kuo A."/>
            <person name="Thoen E."/>
            <person name="Andreopoulos B."/>
            <person name="Lu D."/>
            <person name="Skrede I."/>
            <person name="Drula E."/>
            <person name="Henrissat B."/>
            <person name="Morin E."/>
            <person name="Kohler A."/>
            <person name="Barry K."/>
            <person name="LaButti K."/>
            <person name="Morin E."/>
            <person name="Salamov A."/>
            <person name="Lipzen A."/>
            <person name="Mereny Z."/>
            <person name="Hegedus B."/>
            <person name="Baldrian P."/>
            <person name="Stursova M."/>
            <person name="Weitz H."/>
            <person name="Taylor A."/>
            <person name="Grigoriev I.V."/>
            <person name="Nagy L.G."/>
            <person name="Martin F."/>
            <person name="Kauserud H."/>
        </authorList>
    </citation>
    <scope>NUCLEOTIDE SEQUENCE</scope>
    <source>
        <strain evidence="1">CBHHK067</strain>
    </source>
</reference>
<dbReference type="Proteomes" id="UP001221757">
    <property type="component" value="Unassembled WGS sequence"/>
</dbReference>
<accession>A0AAD7DWE6</accession>
<protein>
    <submittedName>
        <fullName evidence="1">Uncharacterized protein</fullName>
    </submittedName>
</protein>
<dbReference type="EMBL" id="JARKIE010000019">
    <property type="protein sequence ID" value="KAJ7700768.1"/>
    <property type="molecule type" value="Genomic_DNA"/>
</dbReference>
<name>A0AAD7DWE6_MYCRO</name>
<evidence type="ECO:0000313" key="1">
    <source>
        <dbReference type="EMBL" id="KAJ7700768.1"/>
    </source>
</evidence>
<dbReference type="AlphaFoldDB" id="A0AAD7DWE6"/>
<comment type="caution">
    <text evidence="1">The sequence shown here is derived from an EMBL/GenBank/DDBJ whole genome shotgun (WGS) entry which is preliminary data.</text>
</comment>
<evidence type="ECO:0000313" key="2">
    <source>
        <dbReference type="Proteomes" id="UP001221757"/>
    </source>
</evidence>